<dbReference type="Pfam" id="PF09586">
    <property type="entry name" value="YfhO"/>
    <property type="match status" value="2"/>
</dbReference>
<keyword evidence="1" id="KW-0472">Membrane</keyword>
<feature type="transmembrane region" description="Helical" evidence="1">
    <location>
        <begin position="124"/>
        <end position="143"/>
    </location>
</feature>
<reference evidence="2 3" key="1">
    <citation type="submission" date="2023-07" db="EMBL/GenBank/DDBJ databases">
        <title>Genomic Encyclopedia of Type Strains, Phase IV (KMG-IV): sequencing the most valuable type-strain genomes for metagenomic binning, comparative biology and taxonomic classification.</title>
        <authorList>
            <person name="Goeker M."/>
        </authorList>
    </citation>
    <scope>NUCLEOTIDE SEQUENCE [LARGE SCALE GENOMIC DNA]</scope>
    <source>
        <strain evidence="2 3">DSM 16784</strain>
    </source>
</reference>
<keyword evidence="3" id="KW-1185">Reference proteome</keyword>
<feature type="transmembrane region" description="Helical" evidence="1">
    <location>
        <begin position="359"/>
        <end position="390"/>
    </location>
</feature>
<evidence type="ECO:0000313" key="3">
    <source>
        <dbReference type="Proteomes" id="UP001230220"/>
    </source>
</evidence>
<feature type="transmembrane region" description="Helical" evidence="1">
    <location>
        <begin position="225"/>
        <end position="248"/>
    </location>
</feature>
<dbReference type="PANTHER" id="PTHR38454:SF1">
    <property type="entry name" value="INTEGRAL MEMBRANE PROTEIN"/>
    <property type="match status" value="1"/>
</dbReference>
<name>A0ABU0DYG7_9FIRM</name>
<comment type="caution">
    <text evidence="2">The sequence shown here is derived from an EMBL/GenBank/DDBJ whole genome shotgun (WGS) entry which is preliminary data.</text>
</comment>
<feature type="transmembrane region" description="Helical" evidence="1">
    <location>
        <begin position="795"/>
        <end position="813"/>
    </location>
</feature>
<dbReference type="EMBL" id="JAUSUR010000001">
    <property type="protein sequence ID" value="MDQ0359680.1"/>
    <property type="molecule type" value="Genomic_DNA"/>
</dbReference>
<gene>
    <name evidence="2" type="ORF">J2S15_000411</name>
</gene>
<sequence>MKKQKEIIVHFSITIIGVFFILLLIPKESIFGSSTDWFSQHVQIADTLRTSIYEHGLFYDYVDLLGGGQNIYAFSYYGLFRPDLLLSLLLPAVAMKDIIITYMIFNFILSLNLLYYFLKQHKIDMIPALIAVALLALSSFVFHSHRQIMFVNYMPYLILSMIFIDRIFTKKCSYPLIISSMLIILHSFFFSVSSFFVLGIYFLYNFYTYNYSLKRKEDRKLLWKFIICILLGIMISVILLLPTGLVLLEHSRCDGIFDPNILIPDISYKNLLYDKYGMGLTMIAWIGLCLGLRNKKNRYLSIGLMLCLTLPIVTYLLNGTLYLRAKIFITFLPLLLFVIAHSINDLIKHPIEKFHPWILLFFLPLLLSDNLSVIVTDIVICLLVLILYHITKRPITLLLCISYPLVVCMENNAMEDYVTKKSYQNATSIKEDQTLSNYTFDSNYRFDDIRYTLSNVNYAATDMKRTTMYTSINNSIYNKFFYDIAYNAIPTRNRVITSLQNNYIFQELMAVRYLYTNKNYTPYGYKTVCENGKIRLLENENVLPIAYATSNVISEQTYNELTYPNSLDALYRYTIVNNSSKTPSKSTITKTNTTFNEVSKDDTLSYSMLDDKIKIDSSDKSKLKLQADETLENKMLLIQFDVKDISNIKTKDLSISINGVTNKLSSKNAPYPNNNTTFTYILSADEAIDTLNITFSKGEYTLENISIYELPYSTQKKDSITALDTIKSDSILKGSIDVEEAGYFITSLPMQNGYEVYVDGKKQEYETVNKAFLGFSISEGKHEIEIKFTAPGKSIGATVSVVAIILVAAYIIIERRGYYENNN</sequence>
<feature type="transmembrane region" description="Helical" evidence="1">
    <location>
        <begin position="299"/>
        <end position="317"/>
    </location>
</feature>
<keyword evidence="1" id="KW-1133">Transmembrane helix</keyword>
<evidence type="ECO:0000256" key="1">
    <source>
        <dbReference type="SAM" id="Phobius"/>
    </source>
</evidence>
<organism evidence="2 3">
    <name type="scientific">Breznakia pachnodae</name>
    <dbReference type="NCBI Taxonomy" id="265178"/>
    <lineage>
        <taxon>Bacteria</taxon>
        <taxon>Bacillati</taxon>
        <taxon>Bacillota</taxon>
        <taxon>Erysipelotrichia</taxon>
        <taxon>Erysipelotrichales</taxon>
        <taxon>Erysipelotrichaceae</taxon>
        <taxon>Breznakia</taxon>
    </lineage>
</organism>
<feature type="transmembrane region" description="Helical" evidence="1">
    <location>
        <begin position="276"/>
        <end position="292"/>
    </location>
</feature>
<dbReference type="PANTHER" id="PTHR38454">
    <property type="entry name" value="INTEGRAL MEMBRANE PROTEIN-RELATED"/>
    <property type="match status" value="1"/>
</dbReference>
<accession>A0ABU0DYG7</accession>
<keyword evidence="1" id="KW-0812">Transmembrane</keyword>
<feature type="transmembrane region" description="Helical" evidence="1">
    <location>
        <begin position="150"/>
        <end position="168"/>
    </location>
</feature>
<protein>
    <submittedName>
        <fullName evidence="2">Membrane protein YfhO</fullName>
    </submittedName>
</protein>
<feature type="transmembrane region" description="Helical" evidence="1">
    <location>
        <begin position="7"/>
        <end position="25"/>
    </location>
</feature>
<evidence type="ECO:0000313" key="2">
    <source>
        <dbReference type="EMBL" id="MDQ0359680.1"/>
    </source>
</evidence>
<dbReference type="Proteomes" id="UP001230220">
    <property type="component" value="Unassembled WGS sequence"/>
</dbReference>
<feature type="transmembrane region" description="Helical" evidence="1">
    <location>
        <begin position="174"/>
        <end position="204"/>
    </location>
</feature>
<feature type="transmembrane region" description="Helical" evidence="1">
    <location>
        <begin position="323"/>
        <end position="347"/>
    </location>
</feature>
<proteinExistence type="predicted"/>
<dbReference type="RefSeq" id="WP_307404999.1">
    <property type="nucleotide sequence ID" value="NZ_JAUSUR010000001.1"/>
</dbReference>
<dbReference type="InterPro" id="IPR018580">
    <property type="entry name" value="Uncharacterised_YfhO"/>
</dbReference>